<name>A0A6N8TD41_SHIZO</name>
<dbReference type="RefSeq" id="WP_160785933.1">
    <property type="nucleotide sequence ID" value="NZ_CP086610.1"/>
</dbReference>
<keyword evidence="3 5" id="KW-1133">Transmembrane helix</keyword>
<evidence type="ECO:0000313" key="8">
    <source>
        <dbReference type="Proteomes" id="UP000440304"/>
    </source>
</evidence>
<dbReference type="Proteomes" id="UP000440304">
    <property type="component" value="Unassembled WGS sequence"/>
</dbReference>
<dbReference type="InterPro" id="IPR035906">
    <property type="entry name" value="MetI-like_sf"/>
</dbReference>
<evidence type="ECO:0000313" key="7">
    <source>
        <dbReference type="EMBL" id="MXO00531.1"/>
    </source>
</evidence>
<feature type="transmembrane region" description="Helical" evidence="5">
    <location>
        <begin position="474"/>
        <end position="493"/>
    </location>
</feature>
<dbReference type="CDD" id="cd06261">
    <property type="entry name" value="TM_PBP2"/>
    <property type="match status" value="2"/>
</dbReference>
<evidence type="ECO:0000256" key="2">
    <source>
        <dbReference type="ARBA" id="ARBA00022692"/>
    </source>
</evidence>
<comment type="caution">
    <text evidence="7">The sequence shown here is derived from an EMBL/GenBank/DDBJ whole genome shotgun (WGS) entry which is preliminary data.</text>
</comment>
<feature type="domain" description="ABC transmembrane type-1" evidence="6">
    <location>
        <begin position="339"/>
        <end position="534"/>
    </location>
</feature>
<feature type="transmembrane region" description="Helical" evidence="5">
    <location>
        <begin position="287"/>
        <end position="316"/>
    </location>
</feature>
<dbReference type="OrthoDB" id="7056428at2"/>
<feature type="transmembrane region" description="Helical" evidence="5">
    <location>
        <begin position="237"/>
        <end position="257"/>
    </location>
</feature>
<protein>
    <submittedName>
        <fullName evidence="7">Putative 2-aminoethylphosphonate ABC transporter permease subunit</fullName>
    </submittedName>
</protein>
<dbReference type="GO" id="GO:0055085">
    <property type="term" value="P:transmembrane transport"/>
    <property type="evidence" value="ECO:0007669"/>
    <property type="project" value="InterPro"/>
</dbReference>
<organism evidence="7 8">
    <name type="scientific">Shinella zoogloeoides</name>
    <name type="common">Crabtreella saccharophila</name>
    <dbReference type="NCBI Taxonomy" id="352475"/>
    <lineage>
        <taxon>Bacteria</taxon>
        <taxon>Pseudomonadati</taxon>
        <taxon>Pseudomonadota</taxon>
        <taxon>Alphaproteobacteria</taxon>
        <taxon>Hyphomicrobiales</taxon>
        <taxon>Rhizobiaceae</taxon>
        <taxon>Shinella</taxon>
    </lineage>
</organism>
<dbReference type="AlphaFoldDB" id="A0A6N8TD41"/>
<evidence type="ECO:0000256" key="1">
    <source>
        <dbReference type="ARBA" id="ARBA00004651"/>
    </source>
</evidence>
<comment type="similarity">
    <text evidence="5">Belongs to the binding-protein-dependent transport system permease family.</text>
</comment>
<dbReference type="InterPro" id="IPR000515">
    <property type="entry name" value="MetI-like"/>
</dbReference>
<feature type="transmembrane region" description="Helical" evidence="5">
    <location>
        <begin position="141"/>
        <end position="164"/>
    </location>
</feature>
<comment type="subcellular location">
    <subcellularLocation>
        <location evidence="1 5">Cell membrane</location>
        <topology evidence="1 5">Multi-pass membrane protein</topology>
    </subcellularLocation>
</comment>
<dbReference type="SUPFAM" id="SSF161098">
    <property type="entry name" value="MetI-like"/>
    <property type="match status" value="2"/>
</dbReference>
<reference evidence="7 8" key="1">
    <citation type="submission" date="2019-12" db="EMBL/GenBank/DDBJ databases">
        <title>Shinella granuli gen. nov., sp. nov., and proposal of the reclassification of Zoogloea ramigera ATCC 19623 as Shinella zoogloeoides sp. nov.</title>
        <authorList>
            <person name="Gao J."/>
        </authorList>
    </citation>
    <scope>NUCLEOTIDE SEQUENCE [LARGE SCALE GENOMIC DNA]</scope>
    <source>
        <strain evidence="7 8">DSM 287</strain>
    </source>
</reference>
<evidence type="ECO:0000256" key="3">
    <source>
        <dbReference type="ARBA" id="ARBA00022989"/>
    </source>
</evidence>
<dbReference type="Pfam" id="PF00528">
    <property type="entry name" value="BPD_transp_1"/>
    <property type="match status" value="1"/>
</dbReference>
<gene>
    <name evidence="7" type="ORF">GR156_09475</name>
</gene>
<keyword evidence="4 5" id="KW-0472">Membrane</keyword>
<dbReference type="PANTHER" id="PTHR43496">
    <property type="entry name" value="PROTEIN LPLB"/>
    <property type="match status" value="1"/>
</dbReference>
<dbReference type="PANTHER" id="PTHR43496:SF1">
    <property type="entry name" value="POLYGALACTURONAN_RHAMNOGALACTURONAN TRANSPORT SYSTEM PERMEASE PROTEIN YTEP"/>
    <property type="match status" value="1"/>
</dbReference>
<feature type="transmembrane region" description="Helical" evidence="5">
    <location>
        <begin position="12"/>
        <end position="32"/>
    </location>
</feature>
<feature type="transmembrane region" description="Helical" evidence="5">
    <location>
        <begin position="336"/>
        <end position="364"/>
    </location>
</feature>
<keyword evidence="5" id="KW-0813">Transport</keyword>
<accession>A0A6N8TD41</accession>
<dbReference type="EMBL" id="WUML01000006">
    <property type="protein sequence ID" value="MXO00531.1"/>
    <property type="molecule type" value="Genomic_DNA"/>
</dbReference>
<feature type="domain" description="ABC transmembrane type-1" evidence="6">
    <location>
        <begin position="61"/>
        <end position="258"/>
    </location>
</feature>
<evidence type="ECO:0000256" key="4">
    <source>
        <dbReference type="ARBA" id="ARBA00023136"/>
    </source>
</evidence>
<sequence>MISSRTLTNSVLCLIAAFLAFGLVFPLAAILVKSVQNTEGMFAGLDNFRRFADTPGLAGAARNSFVTSAISTVITVTLAFAYAYGVMRTRMPARALFSGIAMIPILAPSLLPGISLIYLFGKQGILKDVLMGHSVYGPIGIVMGQVTFAFPHAVLILSTALAAADQRLYEAAISLRATPARIFRTVTLPGCRYGLTSAALSVFTISFTDFGVPSVIGGNYPVLSTQIYLQVVGRYDFQMGAVTAIFLLLPTILSFVVQQIVQRRNDGLVSSGAIPLRVVRRPALDTALFLLCTAVAIFLLAILGTAGFASLVKYWPYNLSLSFNSYQFSRMPGGGWSVYFNSWILATATASIGTVMIFLGAYLIEKGEGNAGLRAAMNLVCMLPLAVPGVVLGLSYIFFFNNPMNPLVGLYSTMGILVLSSVIYFYTVPHIMSLTALKHLSREFEATGASLKVPFYVTFLRVTLPCCLPTIINIWGYLFVNAMTTVAAVIFLYSARTQVAAITIVNWNTGGALAPSAAMSTVLLITSASVWLLRAWVSSRLARRMQAWKEPVT</sequence>
<dbReference type="PROSITE" id="PS50928">
    <property type="entry name" value="ABC_TM1"/>
    <property type="match status" value="2"/>
</dbReference>
<feature type="transmembrane region" description="Helical" evidence="5">
    <location>
        <begin position="513"/>
        <end position="537"/>
    </location>
</feature>
<evidence type="ECO:0000256" key="5">
    <source>
        <dbReference type="RuleBase" id="RU363032"/>
    </source>
</evidence>
<dbReference type="InterPro" id="IPR017664">
    <property type="entry name" value="AminoethylPonate_ABC_perm-1"/>
</dbReference>
<dbReference type="NCBIfam" id="TIGR03262">
    <property type="entry name" value="PhnU2"/>
    <property type="match status" value="1"/>
</dbReference>
<feature type="transmembrane region" description="Helical" evidence="5">
    <location>
        <begin position="410"/>
        <end position="428"/>
    </location>
</feature>
<dbReference type="GO" id="GO:0005886">
    <property type="term" value="C:plasma membrane"/>
    <property type="evidence" value="ECO:0007669"/>
    <property type="project" value="UniProtKB-SubCell"/>
</dbReference>
<feature type="transmembrane region" description="Helical" evidence="5">
    <location>
        <begin position="96"/>
        <end position="121"/>
    </location>
</feature>
<feature type="transmembrane region" description="Helical" evidence="5">
    <location>
        <begin position="193"/>
        <end position="217"/>
    </location>
</feature>
<feature type="transmembrane region" description="Helical" evidence="5">
    <location>
        <begin position="65"/>
        <end position="84"/>
    </location>
</feature>
<evidence type="ECO:0000259" key="6">
    <source>
        <dbReference type="PROSITE" id="PS50928"/>
    </source>
</evidence>
<proteinExistence type="inferred from homology"/>
<keyword evidence="2 5" id="KW-0812">Transmembrane</keyword>
<feature type="transmembrane region" description="Helical" evidence="5">
    <location>
        <begin position="376"/>
        <end position="398"/>
    </location>
</feature>
<dbReference type="Gene3D" id="1.10.3720.10">
    <property type="entry name" value="MetI-like"/>
    <property type="match status" value="2"/>
</dbReference>